<name>A0ABQ2TN09_STRBA</name>
<keyword evidence="2" id="KW-1185">Reference proteome</keyword>
<evidence type="ECO:0008006" key="3">
    <source>
        <dbReference type="Google" id="ProtNLM"/>
    </source>
</evidence>
<dbReference type="Proteomes" id="UP000659767">
    <property type="component" value="Unassembled WGS sequence"/>
</dbReference>
<proteinExistence type="predicted"/>
<reference evidence="2" key="1">
    <citation type="journal article" date="2019" name="Int. J. Syst. Evol. Microbiol.">
        <title>The Global Catalogue of Microorganisms (GCM) 10K type strain sequencing project: providing services to taxonomists for standard genome sequencing and annotation.</title>
        <authorList>
            <consortium name="The Broad Institute Genomics Platform"/>
            <consortium name="The Broad Institute Genome Sequencing Center for Infectious Disease"/>
            <person name="Wu L."/>
            <person name="Ma J."/>
        </authorList>
    </citation>
    <scope>NUCLEOTIDE SEQUENCE [LARGE SCALE GENOMIC DNA]</scope>
    <source>
        <strain evidence="2">JCM 4350</strain>
    </source>
</reference>
<dbReference type="RefSeq" id="WP_234428088.1">
    <property type="nucleotide sequence ID" value="NZ_BMSZ01000018.1"/>
</dbReference>
<evidence type="ECO:0000313" key="2">
    <source>
        <dbReference type="Proteomes" id="UP000659767"/>
    </source>
</evidence>
<sequence>MPAENNAGMGTDIHGFIECRWDRWLDEDDRAWFPAIDLTHLYNGRDYVAFGSLFGVRDTDSFRPLADHRGLPPDVSKEVLAAFEPWSHDQYGESWISWAELTATDWDEVSNQVDGCVHEFRRSSDGSWRMHGRNSDLTRFAELSGLADARQLYTAGNAYPENAEWPDGDRLFRVGRLRRKDAVPDSEWGAVWSVMRTLADLHGDEGVRLVVWFDG</sequence>
<accession>A0ABQ2TN09</accession>
<evidence type="ECO:0000313" key="1">
    <source>
        <dbReference type="EMBL" id="GGS73304.1"/>
    </source>
</evidence>
<comment type="caution">
    <text evidence="1">The sequence shown here is derived from an EMBL/GenBank/DDBJ whole genome shotgun (WGS) entry which is preliminary data.</text>
</comment>
<dbReference type="EMBL" id="BMSZ01000018">
    <property type="protein sequence ID" value="GGS73304.1"/>
    <property type="molecule type" value="Genomic_DNA"/>
</dbReference>
<protein>
    <recommendedName>
        <fullName evidence="3">Barstar (barnase inhibitor) domain-containing protein</fullName>
    </recommendedName>
</protein>
<gene>
    <name evidence="1" type="ORF">GCM10010253_55290</name>
</gene>
<organism evidence="1 2">
    <name type="scientific">Streptomyces badius</name>
    <dbReference type="NCBI Taxonomy" id="1941"/>
    <lineage>
        <taxon>Bacteria</taxon>
        <taxon>Bacillati</taxon>
        <taxon>Actinomycetota</taxon>
        <taxon>Actinomycetes</taxon>
        <taxon>Kitasatosporales</taxon>
        <taxon>Streptomycetaceae</taxon>
        <taxon>Streptomyces</taxon>
    </lineage>
</organism>